<dbReference type="Pfam" id="PF00395">
    <property type="entry name" value="SLH"/>
    <property type="match status" value="3"/>
</dbReference>
<dbReference type="InterPro" id="IPR001119">
    <property type="entry name" value="SLH_dom"/>
</dbReference>
<sequence length="695" mass="74787">MPDSNYYDLSRIGLNDVFAQPVSTALMKTSGTYANWDFSHTWGIEETLNDGYPYLRYLAPDLPATAAPGDSGGTTKVTAEPSFGNHLVIQVSSQEIATPKISDAIPSSGVTNPYVSGSDIDGVDEGTNKFVVVYEADNDNRVVKFAQLTLTSGEIRPYYLIERVNNQSLATLTEGYALGTRETKTIPITRIGTGDIDNLAVTVSGTSFELTQPTVTTLNNGTPSTRFTVKAKGGLAAGTYTSTVTISADHLANVTFTVTQVVQPVVRVKNAPQGGFSVVPPSRTTIDLGDENTGATIQVRADVQTSASGATFSNVEVDDDVLVQLLGALKDKNAASQTVTTVVEGGADQVVVDLPLAAIRKAMVANTRGTLIVRTDSTTYAMPLSLLRELSKDSTEEMISISINRISGSLKEKIERAAKAQGLLLLNRPTEFKVAIGDQERSDFGENYVERIVDVDSGADPSKATAVRYDPVTESFLFVPSTFKTKDKATEVVMKSTHNSIYMVIRTEKTFSDLRGHWAKGNMELLASKLIVKGLSATEFGPGVSITRAEFTALLVRSLGLGAIASDRSFQDVNAKSWYFDDVQAAVKAGLVKGLADGTFRPDDLITREQMTVIMAAALRFVGKEPADADENKSLDRFTDEDKIHAWALDSAAISVKAGMITGREDSTFAPTAFATRAEAGSMLVRMLRYIEFID</sequence>
<feature type="domain" description="SLH" evidence="1">
    <location>
        <begin position="635"/>
        <end position="695"/>
    </location>
</feature>
<dbReference type="InterPro" id="IPR040751">
    <property type="entry name" value="SbsC_C"/>
</dbReference>
<accession>A0A7Z2VFG9</accession>
<gene>
    <name evidence="2" type="ORF">HH215_01275</name>
</gene>
<dbReference type="PANTHER" id="PTHR43308:SF5">
    <property type="entry name" value="S-LAYER PROTEIN _ PEPTIDOGLYCAN ENDO-BETA-N-ACETYLGLUCOSAMINIDASE"/>
    <property type="match status" value="1"/>
</dbReference>
<dbReference type="Proteomes" id="UP000502248">
    <property type="component" value="Chromosome"/>
</dbReference>
<dbReference type="PROSITE" id="PS51272">
    <property type="entry name" value="SLH"/>
    <property type="match status" value="3"/>
</dbReference>
<reference evidence="2 3" key="1">
    <citation type="submission" date="2020-04" db="EMBL/GenBank/DDBJ databases">
        <title>Genome sequencing of novel species.</title>
        <authorList>
            <person name="Heo J."/>
            <person name="Kim S.-J."/>
            <person name="Kim J.-S."/>
            <person name="Hong S.-B."/>
            <person name="Kwon S.-W."/>
        </authorList>
    </citation>
    <scope>NUCLEOTIDE SEQUENCE [LARGE SCALE GENOMIC DNA]</scope>
    <source>
        <strain evidence="2 3">MFER-1</strain>
    </source>
</reference>
<dbReference type="AlphaFoldDB" id="A0A7Z2VFG9"/>
<feature type="domain" description="SLH" evidence="1">
    <location>
        <begin position="506"/>
        <end position="565"/>
    </location>
</feature>
<dbReference type="KEGG" id="cheb:HH215_01275"/>
<evidence type="ECO:0000313" key="2">
    <source>
        <dbReference type="EMBL" id="QJD81945.1"/>
    </source>
</evidence>
<feature type="domain" description="SLH" evidence="1">
    <location>
        <begin position="566"/>
        <end position="629"/>
    </location>
</feature>
<organism evidence="2 3">
    <name type="scientific">Cohnella herbarum</name>
    <dbReference type="NCBI Taxonomy" id="2728023"/>
    <lineage>
        <taxon>Bacteria</taxon>
        <taxon>Bacillati</taxon>
        <taxon>Bacillota</taxon>
        <taxon>Bacilli</taxon>
        <taxon>Bacillales</taxon>
        <taxon>Paenibacillaceae</taxon>
        <taxon>Cohnella</taxon>
    </lineage>
</organism>
<protein>
    <submittedName>
        <fullName evidence="2">S-layer homology domain-containing protein</fullName>
    </submittedName>
</protein>
<evidence type="ECO:0000313" key="3">
    <source>
        <dbReference type="Proteomes" id="UP000502248"/>
    </source>
</evidence>
<proteinExistence type="predicted"/>
<dbReference type="Pfam" id="PF18316">
    <property type="entry name" value="S-l_SbsC_C"/>
    <property type="match status" value="1"/>
</dbReference>
<dbReference type="RefSeq" id="WP_169278250.1">
    <property type="nucleotide sequence ID" value="NZ_CP051680.1"/>
</dbReference>
<keyword evidence="3" id="KW-1185">Reference proteome</keyword>
<dbReference type="PANTHER" id="PTHR43308">
    <property type="entry name" value="OUTER MEMBRANE PROTEIN ALPHA-RELATED"/>
    <property type="match status" value="1"/>
</dbReference>
<dbReference type="EMBL" id="CP051680">
    <property type="protein sequence ID" value="QJD81945.1"/>
    <property type="molecule type" value="Genomic_DNA"/>
</dbReference>
<dbReference type="InterPro" id="IPR051465">
    <property type="entry name" value="Cell_Envelope_Struct_Comp"/>
</dbReference>
<name>A0A7Z2VFG9_9BACL</name>
<evidence type="ECO:0000259" key="1">
    <source>
        <dbReference type="PROSITE" id="PS51272"/>
    </source>
</evidence>